<name>A0A163KBL8_ABSGL</name>
<feature type="region of interest" description="Disordered" evidence="1">
    <location>
        <begin position="172"/>
        <end position="194"/>
    </location>
</feature>
<dbReference type="AlphaFoldDB" id="A0A163KBL8"/>
<proteinExistence type="predicted"/>
<gene>
    <name evidence="2" type="primary">ABSGL_15292.1 scaffold 16335</name>
</gene>
<evidence type="ECO:0000256" key="1">
    <source>
        <dbReference type="SAM" id="MobiDB-lite"/>
    </source>
</evidence>
<organism evidence="2">
    <name type="scientific">Absidia glauca</name>
    <name type="common">Pin mould</name>
    <dbReference type="NCBI Taxonomy" id="4829"/>
    <lineage>
        <taxon>Eukaryota</taxon>
        <taxon>Fungi</taxon>
        <taxon>Fungi incertae sedis</taxon>
        <taxon>Mucoromycota</taxon>
        <taxon>Mucoromycotina</taxon>
        <taxon>Mucoromycetes</taxon>
        <taxon>Mucorales</taxon>
        <taxon>Cunninghamellaceae</taxon>
        <taxon>Absidia</taxon>
    </lineage>
</organism>
<feature type="non-terminal residue" evidence="2">
    <location>
        <position position="211"/>
    </location>
</feature>
<evidence type="ECO:0000313" key="3">
    <source>
        <dbReference type="Proteomes" id="UP000078561"/>
    </source>
</evidence>
<keyword evidence="3" id="KW-1185">Reference proteome</keyword>
<dbReference type="InParanoid" id="A0A163KBL8"/>
<accession>A0A163KBL8</accession>
<dbReference type="OrthoDB" id="10612554at2759"/>
<protein>
    <submittedName>
        <fullName evidence="2">Uncharacterized protein</fullName>
    </submittedName>
</protein>
<dbReference type="EMBL" id="LT555145">
    <property type="protein sequence ID" value="SAM09596.1"/>
    <property type="molecule type" value="Genomic_DNA"/>
</dbReference>
<sequence length="211" mass="24063">ALQEPEIRHAFDKIEPAAVASISKIFGFFRRFVLPKVDVPEIDKHILPSMFIIDACNEILYCTGYGRYQRKLLPETSPSTLQALHIDTRGLYGMLKTVLKLDIKTKENVPINSNNAATANPTDLFGYIMNMDEAHRICRERNAKFDNRVVLTSCGTLYLQVIGHLPKTTRQQLQQNMSKGRSQKDTDYDTKMQQLKNTTKRLYSSLVPLKA</sequence>
<reference evidence="2" key="1">
    <citation type="submission" date="2016-04" db="EMBL/GenBank/DDBJ databases">
        <authorList>
            <person name="Evans L.H."/>
            <person name="Alamgir A."/>
            <person name="Owens N."/>
            <person name="Weber N.D."/>
            <person name="Virtaneva K."/>
            <person name="Barbian K."/>
            <person name="Babar A."/>
            <person name="Rosenke K."/>
        </authorList>
    </citation>
    <scope>NUCLEOTIDE SEQUENCE [LARGE SCALE GENOMIC DNA]</scope>
    <source>
        <strain evidence="2">CBS 101.48</strain>
    </source>
</reference>
<dbReference type="Proteomes" id="UP000078561">
    <property type="component" value="Unassembled WGS sequence"/>
</dbReference>
<evidence type="ECO:0000313" key="2">
    <source>
        <dbReference type="EMBL" id="SAM09596.1"/>
    </source>
</evidence>
<feature type="non-terminal residue" evidence="2">
    <location>
        <position position="1"/>
    </location>
</feature>